<protein>
    <submittedName>
        <fullName evidence="1">Uncharacterized protein</fullName>
    </submittedName>
</protein>
<reference evidence="1" key="1">
    <citation type="submission" date="2022-06" db="EMBL/GenBank/DDBJ databases">
        <title>Uncovering the hologenomic basis of an extraordinary plant invasion.</title>
        <authorList>
            <person name="Bieker V.C."/>
            <person name="Martin M.D."/>
            <person name="Gilbert T."/>
            <person name="Hodgins K."/>
            <person name="Battlay P."/>
            <person name="Petersen B."/>
            <person name="Wilson J."/>
        </authorList>
    </citation>
    <scope>NUCLEOTIDE SEQUENCE</scope>
    <source>
        <strain evidence="1">AA19_3_7</strain>
        <tissue evidence="1">Leaf</tissue>
    </source>
</reference>
<comment type="caution">
    <text evidence="1">The sequence shown here is derived from an EMBL/GenBank/DDBJ whole genome shotgun (WGS) entry which is preliminary data.</text>
</comment>
<accession>A0AAD5D1Q3</accession>
<gene>
    <name evidence="1" type="ORF">M8C21_015872</name>
</gene>
<name>A0AAD5D1Q3_AMBAR</name>
<proteinExistence type="predicted"/>
<dbReference type="AlphaFoldDB" id="A0AAD5D1Q3"/>
<dbReference type="EMBL" id="JAMZMK010005665">
    <property type="protein sequence ID" value="KAI7752521.1"/>
    <property type="molecule type" value="Genomic_DNA"/>
</dbReference>
<keyword evidence="2" id="KW-1185">Reference proteome</keyword>
<organism evidence="1 2">
    <name type="scientific">Ambrosia artemisiifolia</name>
    <name type="common">Common ragweed</name>
    <dbReference type="NCBI Taxonomy" id="4212"/>
    <lineage>
        <taxon>Eukaryota</taxon>
        <taxon>Viridiplantae</taxon>
        <taxon>Streptophyta</taxon>
        <taxon>Embryophyta</taxon>
        <taxon>Tracheophyta</taxon>
        <taxon>Spermatophyta</taxon>
        <taxon>Magnoliopsida</taxon>
        <taxon>eudicotyledons</taxon>
        <taxon>Gunneridae</taxon>
        <taxon>Pentapetalae</taxon>
        <taxon>asterids</taxon>
        <taxon>campanulids</taxon>
        <taxon>Asterales</taxon>
        <taxon>Asteraceae</taxon>
        <taxon>Asteroideae</taxon>
        <taxon>Heliantheae alliance</taxon>
        <taxon>Heliantheae</taxon>
        <taxon>Ambrosia</taxon>
    </lineage>
</organism>
<evidence type="ECO:0000313" key="1">
    <source>
        <dbReference type="EMBL" id="KAI7752521.1"/>
    </source>
</evidence>
<dbReference type="Proteomes" id="UP001206925">
    <property type="component" value="Unassembled WGS sequence"/>
</dbReference>
<sequence>MNAAETLIKYVGCSWFTTSKQQHHVDDDNSPKPQFPIGGGHSGILCGKNILYHIHVAVHFVPALVEMVH</sequence>
<evidence type="ECO:0000313" key="2">
    <source>
        <dbReference type="Proteomes" id="UP001206925"/>
    </source>
</evidence>